<gene>
    <name evidence="1" type="ORF">PFISCL1PPCAC_23950</name>
</gene>
<sequence length="100" mass="11202">QDELATLMTLDVQRNVAAAVNSRRKMKWAIGVEMNGMVTGVSLTEDEKDIPRQAIDFSLSREFVPELDPRIVNLEFIRVSCVTGNRLLIIISINSLIESV</sequence>
<evidence type="ECO:0000313" key="2">
    <source>
        <dbReference type="Proteomes" id="UP001432322"/>
    </source>
</evidence>
<dbReference type="EMBL" id="BTSY01000006">
    <property type="protein sequence ID" value="GMT32653.1"/>
    <property type="molecule type" value="Genomic_DNA"/>
</dbReference>
<feature type="non-terminal residue" evidence="1">
    <location>
        <position position="100"/>
    </location>
</feature>
<accession>A0AAV5WQY4</accession>
<dbReference type="AlphaFoldDB" id="A0AAV5WQY4"/>
<comment type="caution">
    <text evidence="1">The sequence shown here is derived from an EMBL/GenBank/DDBJ whole genome shotgun (WGS) entry which is preliminary data.</text>
</comment>
<dbReference type="Proteomes" id="UP001432322">
    <property type="component" value="Unassembled WGS sequence"/>
</dbReference>
<name>A0AAV5WQY4_9BILA</name>
<proteinExistence type="predicted"/>
<organism evidence="1 2">
    <name type="scientific">Pristionchus fissidentatus</name>
    <dbReference type="NCBI Taxonomy" id="1538716"/>
    <lineage>
        <taxon>Eukaryota</taxon>
        <taxon>Metazoa</taxon>
        <taxon>Ecdysozoa</taxon>
        <taxon>Nematoda</taxon>
        <taxon>Chromadorea</taxon>
        <taxon>Rhabditida</taxon>
        <taxon>Rhabditina</taxon>
        <taxon>Diplogasteromorpha</taxon>
        <taxon>Diplogasteroidea</taxon>
        <taxon>Neodiplogasteridae</taxon>
        <taxon>Pristionchus</taxon>
    </lineage>
</organism>
<reference evidence="1" key="1">
    <citation type="submission" date="2023-10" db="EMBL/GenBank/DDBJ databases">
        <title>Genome assembly of Pristionchus species.</title>
        <authorList>
            <person name="Yoshida K."/>
            <person name="Sommer R.J."/>
        </authorList>
    </citation>
    <scope>NUCLEOTIDE SEQUENCE</scope>
    <source>
        <strain evidence="1">RS5133</strain>
    </source>
</reference>
<evidence type="ECO:0000313" key="1">
    <source>
        <dbReference type="EMBL" id="GMT32653.1"/>
    </source>
</evidence>
<protein>
    <submittedName>
        <fullName evidence="1">Uncharacterized protein</fullName>
    </submittedName>
</protein>
<feature type="non-terminal residue" evidence="1">
    <location>
        <position position="1"/>
    </location>
</feature>
<keyword evidence="2" id="KW-1185">Reference proteome</keyword>